<proteinExistence type="predicted"/>
<organism evidence="1 2">
    <name type="scientific">Thelephora ganbajun</name>
    <name type="common">Ganba fungus</name>
    <dbReference type="NCBI Taxonomy" id="370292"/>
    <lineage>
        <taxon>Eukaryota</taxon>
        <taxon>Fungi</taxon>
        <taxon>Dikarya</taxon>
        <taxon>Basidiomycota</taxon>
        <taxon>Agaricomycotina</taxon>
        <taxon>Agaricomycetes</taxon>
        <taxon>Thelephorales</taxon>
        <taxon>Thelephoraceae</taxon>
        <taxon>Thelephora</taxon>
    </lineage>
</organism>
<gene>
    <name evidence="1" type="ORF">BDM02DRAFT_3088932</name>
</gene>
<reference evidence="1" key="2">
    <citation type="journal article" date="2020" name="Nat. Commun.">
        <title>Large-scale genome sequencing of mycorrhizal fungi provides insights into the early evolution of symbiotic traits.</title>
        <authorList>
            <person name="Miyauchi S."/>
            <person name="Kiss E."/>
            <person name="Kuo A."/>
            <person name="Drula E."/>
            <person name="Kohler A."/>
            <person name="Sanchez-Garcia M."/>
            <person name="Morin E."/>
            <person name="Andreopoulos B."/>
            <person name="Barry K.W."/>
            <person name="Bonito G."/>
            <person name="Buee M."/>
            <person name="Carver A."/>
            <person name="Chen C."/>
            <person name="Cichocki N."/>
            <person name="Clum A."/>
            <person name="Culley D."/>
            <person name="Crous P.W."/>
            <person name="Fauchery L."/>
            <person name="Girlanda M."/>
            <person name="Hayes R.D."/>
            <person name="Keri Z."/>
            <person name="LaButti K."/>
            <person name="Lipzen A."/>
            <person name="Lombard V."/>
            <person name="Magnuson J."/>
            <person name="Maillard F."/>
            <person name="Murat C."/>
            <person name="Nolan M."/>
            <person name="Ohm R.A."/>
            <person name="Pangilinan J."/>
            <person name="Pereira M.F."/>
            <person name="Perotto S."/>
            <person name="Peter M."/>
            <person name="Pfister S."/>
            <person name="Riley R."/>
            <person name="Sitrit Y."/>
            <person name="Stielow J.B."/>
            <person name="Szollosi G."/>
            <person name="Zifcakova L."/>
            <person name="Stursova M."/>
            <person name="Spatafora J.W."/>
            <person name="Tedersoo L."/>
            <person name="Vaario L.M."/>
            <person name="Yamada A."/>
            <person name="Yan M."/>
            <person name="Wang P."/>
            <person name="Xu J."/>
            <person name="Bruns T."/>
            <person name="Baldrian P."/>
            <person name="Vilgalys R."/>
            <person name="Dunand C."/>
            <person name="Henrissat B."/>
            <person name="Grigoriev I.V."/>
            <person name="Hibbett D."/>
            <person name="Nagy L.G."/>
            <person name="Martin F.M."/>
        </authorList>
    </citation>
    <scope>NUCLEOTIDE SEQUENCE</scope>
    <source>
        <strain evidence="1">P2</strain>
    </source>
</reference>
<name>A0ACB6ZT54_THEGA</name>
<evidence type="ECO:0000313" key="1">
    <source>
        <dbReference type="EMBL" id="KAF9652616.1"/>
    </source>
</evidence>
<dbReference type="EMBL" id="MU117968">
    <property type="protein sequence ID" value="KAF9652616.1"/>
    <property type="molecule type" value="Genomic_DNA"/>
</dbReference>
<dbReference type="Proteomes" id="UP000886501">
    <property type="component" value="Unassembled WGS sequence"/>
</dbReference>
<sequence length="579" mass="62840">HQYATWNRTRSIHAPPYLARTDSRVSRAATAMSSLRQDVTTINTTTLHDNETAPKDTTKPPKKHDTLFGPNIGIVSSGPEWTETSQDKTVVDELTPEIVKGWVAKSKETSQPTTTLQALVNLKRPSLRLSPLTPPATDESNAEQPLYAHGLEFEYDCDAPKCGIRVYVALSPGHPLAKDVASSSGSTKVSIFDTVADGGFGQMLKLEHGAILELDHFDDVHKADRPSPVPDAKPEEKETSTQIDSTHAAKKKRFTAFIGRKTQREQSVSGPALAVVDSESPASNDSNTHENKEEGVKVIIKLTALDEDGHGFASANEQLTYLHVVRAGVVPPEGEEDKRPWIVHVVKREATIGPHTFHLHEIYGLSSQSTQVSHTPTDTTHTYPPVASSPTEDEPTSECLVCLSSPREVVLLPCRHLVACRECAVNMVEFGAGGAITHTETEPVTAVENNENNAESAGAPAPQEEGPGATAQAQLTQVQAANRRKRRAKGWFCPVCRQPYTSLLRITTTLPPKEETDAKVEDTGEANPQANNNNNTTTGNAMSRLTAMVSRPLFTRGVSRNRTEQPTPSELERGNGAGH</sequence>
<accession>A0ACB6ZT54</accession>
<feature type="non-terminal residue" evidence="1">
    <location>
        <position position="1"/>
    </location>
</feature>
<comment type="caution">
    <text evidence="1">The sequence shown here is derived from an EMBL/GenBank/DDBJ whole genome shotgun (WGS) entry which is preliminary data.</text>
</comment>
<reference evidence="1" key="1">
    <citation type="submission" date="2019-10" db="EMBL/GenBank/DDBJ databases">
        <authorList>
            <consortium name="DOE Joint Genome Institute"/>
            <person name="Kuo A."/>
            <person name="Miyauchi S."/>
            <person name="Kiss E."/>
            <person name="Drula E."/>
            <person name="Kohler A."/>
            <person name="Sanchez-Garcia M."/>
            <person name="Andreopoulos B."/>
            <person name="Barry K.W."/>
            <person name="Bonito G."/>
            <person name="Buee M."/>
            <person name="Carver A."/>
            <person name="Chen C."/>
            <person name="Cichocki N."/>
            <person name="Clum A."/>
            <person name="Culley D."/>
            <person name="Crous P.W."/>
            <person name="Fauchery L."/>
            <person name="Girlanda M."/>
            <person name="Hayes R."/>
            <person name="Keri Z."/>
            <person name="Labutti K."/>
            <person name="Lipzen A."/>
            <person name="Lombard V."/>
            <person name="Magnuson J."/>
            <person name="Maillard F."/>
            <person name="Morin E."/>
            <person name="Murat C."/>
            <person name="Nolan M."/>
            <person name="Ohm R."/>
            <person name="Pangilinan J."/>
            <person name="Pereira M."/>
            <person name="Perotto S."/>
            <person name="Peter M."/>
            <person name="Riley R."/>
            <person name="Sitrit Y."/>
            <person name="Stielow B."/>
            <person name="Szollosi G."/>
            <person name="Zifcakova L."/>
            <person name="Stursova M."/>
            <person name="Spatafora J.W."/>
            <person name="Tedersoo L."/>
            <person name="Vaario L.-M."/>
            <person name="Yamada A."/>
            <person name="Yan M."/>
            <person name="Wang P."/>
            <person name="Xu J."/>
            <person name="Bruns T."/>
            <person name="Baldrian P."/>
            <person name="Vilgalys R."/>
            <person name="Henrissat B."/>
            <person name="Grigoriev I.V."/>
            <person name="Hibbett D."/>
            <person name="Nagy L.G."/>
            <person name="Martin F.M."/>
        </authorList>
    </citation>
    <scope>NUCLEOTIDE SEQUENCE</scope>
    <source>
        <strain evidence="1">P2</strain>
    </source>
</reference>
<evidence type="ECO:0000313" key="2">
    <source>
        <dbReference type="Proteomes" id="UP000886501"/>
    </source>
</evidence>
<protein>
    <submittedName>
        <fullName evidence="1">Uncharacterized protein</fullName>
    </submittedName>
</protein>
<keyword evidence="2" id="KW-1185">Reference proteome</keyword>